<dbReference type="OrthoDB" id="5143400at2"/>
<accession>A0A8H9HFS8</accession>
<keyword evidence="8" id="KW-0949">S-adenosyl-L-methionine</keyword>
<evidence type="ECO:0000256" key="9">
    <source>
        <dbReference type="ARBA" id="ARBA00030757"/>
    </source>
</evidence>
<dbReference type="PANTHER" id="PTHR11579">
    <property type="entry name" value="PROTEIN-L-ISOASPARTATE O-METHYLTRANSFERASE"/>
    <property type="match status" value="1"/>
</dbReference>
<evidence type="ECO:0000256" key="1">
    <source>
        <dbReference type="ARBA" id="ARBA00004496"/>
    </source>
</evidence>
<evidence type="ECO:0000256" key="6">
    <source>
        <dbReference type="ARBA" id="ARBA00022603"/>
    </source>
</evidence>
<dbReference type="AlphaFoldDB" id="A0A8H9HFS8"/>
<evidence type="ECO:0000256" key="11">
    <source>
        <dbReference type="ARBA" id="ARBA00031350"/>
    </source>
</evidence>
<dbReference type="InterPro" id="IPR029063">
    <property type="entry name" value="SAM-dependent_MTases_sf"/>
</dbReference>
<protein>
    <recommendedName>
        <fullName evidence="4">Protein-L-isoaspartate O-methyltransferase</fullName>
        <ecNumber evidence="3">2.1.1.77</ecNumber>
    </recommendedName>
    <alternativeName>
        <fullName evidence="11">L-isoaspartyl protein carboxyl methyltransferase</fullName>
    </alternativeName>
    <alternativeName>
        <fullName evidence="9">Protein L-isoaspartyl methyltransferase</fullName>
    </alternativeName>
    <alternativeName>
        <fullName evidence="10">Protein-beta-aspartate methyltransferase</fullName>
    </alternativeName>
</protein>
<sequence length="397" mass="42485">MSDSVAGTEEAARVLRLALADELERAGSLRSPQWRDAVLAVPRHVFLPTFYTTVDAPDGMTRYTLVSREADAQKWLRLTYQNTTWVTQLDRGATLPNSGSCIGTPTSSSTLPGVVVRMLEDLDVPDGTNVLEVGTGTGYSTALLCARLGDQHVTSVEHDAVLSAADAERLASIGYRPRLVVGDGGKGSPDGGPYGRIIATYSPSRVPSAWLAQSLPGAVILVSLVGSFDAYGYVKLHVGDGAAQGRFLGSDVSFMLSRETLRPAIGPLMSAALQARDATVGLDTAIRPDVLVDPTFLWSAQLAMPGTTRLRLATDRVAGQWFLHTDGSWAVLERWNDGTTRAFQDGPRDLWTELESAASTWLSNGRPGLERYGLTVTSEANTVWLDDPGNPVGVLGE</sequence>
<evidence type="ECO:0000256" key="4">
    <source>
        <dbReference type="ARBA" id="ARBA00013346"/>
    </source>
</evidence>
<evidence type="ECO:0000313" key="12">
    <source>
        <dbReference type="EMBL" id="GGU62490.1"/>
    </source>
</evidence>
<keyword evidence="6 12" id="KW-0489">Methyltransferase</keyword>
<keyword evidence="5" id="KW-0963">Cytoplasm</keyword>
<dbReference type="SUPFAM" id="SSF53335">
    <property type="entry name" value="S-adenosyl-L-methionine-dependent methyltransferases"/>
    <property type="match status" value="1"/>
</dbReference>
<evidence type="ECO:0000256" key="3">
    <source>
        <dbReference type="ARBA" id="ARBA00011890"/>
    </source>
</evidence>
<dbReference type="GO" id="GO:0032259">
    <property type="term" value="P:methylation"/>
    <property type="evidence" value="ECO:0007669"/>
    <property type="project" value="UniProtKB-KW"/>
</dbReference>
<comment type="similarity">
    <text evidence="2">Belongs to the methyltransferase superfamily. L-isoaspartyl/D-aspartyl protein methyltransferase family.</text>
</comment>
<evidence type="ECO:0000256" key="2">
    <source>
        <dbReference type="ARBA" id="ARBA00005369"/>
    </source>
</evidence>
<dbReference type="Gene3D" id="3.40.50.150">
    <property type="entry name" value="Vaccinia Virus protein VP39"/>
    <property type="match status" value="1"/>
</dbReference>
<comment type="subcellular location">
    <subcellularLocation>
        <location evidence="1">Cytoplasm</location>
    </subcellularLocation>
</comment>
<name>A0A8H9HFS8_KITAU</name>
<dbReference type="EC" id="2.1.1.77" evidence="3"/>
<dbReference type="Proteomes" id="UP000610124">
    <property type="component" value="Unassembled WGS sequence"/>
</dbReference>
<dbReference type="GO" id="GO:0004719">
    <property type="term" value="F:protein-L-isoaspartate (D-aspartate) O-methyltransferase activity"/>
    <property type="evidence" value="ECO:0007669"/>
    <property type="project" value="UniProtKB-EC"/>
</dbReference>
<dbReference type="GeneID" id="97484330"/>
<evidence type="ECO:0000256" key="7">
    <source>
        <dbReference type="ARBA" id="ARBA00022679"/>
    </source>
</evidence>
<dbReference type="InterPro" id="IPR000682">
    <property type="entry name" value="PCMT"/>
</dbReference>
<dbReference type="RefSeq" id="WP_051835476.1">
    <property type="nucleotide sequence ID" value="NZ_BMUB01000002.1"/>
</dbReference>
<evidence type="ECO:0000313" key="13">
    <source>
        <dbReference type="Proteomes" id="UP000610124"/>
    </source>
</evidence>
<evidence type="ECO:0000256" key="8">
    <source>
        <dbReference type="ARBA" id="ARBA00022691"/>
    </source>
</evidence>
<reference evidence="12" key="2">
    <citation type="submission" date="2020-09" db="EMBL/GenBank/DDBJ databases">
        <authorList>
            <person name="Sun Q."/>
            <person name="Ohkuma M."/>
        </authorList>
    </citation>
    <scope>NUCLEOTIDE SEQUENCE</scope>
    <source>
        <strain evidence="12">JCM 4434</strain>
    </source>
</reference>
<dbReference type="EMBL" id="BMUB01000002">
    <property type="protein sequence ID" value="GGU62490.1"/>
    <property type="molecule type" value="Genomic_DNA"/>
</dbReference>
<reference evidence="12" key="1">
    <citation type="journal article" date="2014" name="Int. J. Syst. Evol. Microbiol.">
        <title>Complete genome sequence of Corynebacterium casei LMG S-19264T (=DSM 44701T), isolated from a smear-ripened cheese.</title>
        <authorList>
            <consortium name="US DOE Joint Genome Institute (JGI-PGF)"/>
            <person name="Walter F."/>
            <person name="Albersmeier A."/>
            <person name="Kalinowski J."/>
            <person name="Ruckert C."/>
        </authorList>
    </citation>
    <scope>NUCLEOTIDE SEQUENCE</scope>
    <source>
        <strain evidence="12">JCM 4434</strain>
    </source>
</reference>
<gene>
    <name evidence="12" type="primary">pcm</name>
    <name evidence="12" type="ORF">GCM10010502_11620</name>
</gene>
<organism evidence="12 13">
    <name type="scientific">Kitasatospora aureofaciens</name>
    <name type="common">Streptomyces aureofaciens</name>
    <dbReference type="NCBI Taxonomy" id="1894"/>
    <lineage>
        <taxon>Bacteria</taxon>
        <taxon>Bacillati</taxon>
        <taxon>Actinomycetota</taxon>
        <taxon>Actinomycetes</taxon>
        <taxon>Kitasatosporales</taxon>
        <taxon>Streptomycetaceae</taxon>
        <taxon>Kitasatospora</taxon>
    </lineage>
</organism>
<dbReference type="Pfam" id="PF01135">
    <property type="entry name" value="PCMT"/>
    <property type="match status" value="1"/>
</dbReference>
<comment type="caution">
    <text evidence="12">The sequence shown here is derived from an EMBL/GenBank/DDBJ whole genome shotgun (WGS) entry which is preliminary data.</text>
</comment>
<dbReference type="PANTHER" id="PTHR11579:SF0">
    <property type="entry name" value="PROTEIN-L-ISOASPARTATE(D-ASPARTATE) O-METHYLTRANSFERASE"/>
    <property type="match status" value="1"/>
</dbReference>
<evidence type="ECO:0000256" key="10">
    <source>
        <dbReference type="ARBA" id="ARBA00031323"/>
    </source>
</evidence>
<proteinExistence type="inferred from homology"/>
<keyword evidence="7 12" id="KW-0808">Transferase</keyword>
<dbReference type="CDD" id="cd02440">
    <property type="entry name" value="AdoMet_MTases"/>
    <property type="match status" value="1"/>
</dbReference>
<dbReference type="GO" id="GO:0005737">
    <property type="term" value="C:cytoplasm"/>
    <property type="evidence" value="ECO:0007669"/>
    <property type="project" value="UniProtKB-SubCell"/>
</dbReference>
<evidence type="ECO:0000256" key="5">
    <source>
        <dbReference type="ARBA" id="ARBA00022490"/>
    </source>
</evidence>